<dbReference type="RefSeq" id="WP_272207490.1">
    <property type="nucleotide sequence ID" value="NZ_JAQONC010000004.1"/>
</dbReference>
<dbReference type="Pfam" id="PF12965">
    <property type="entry name" value="DUF3854"/>
    <property type="match status" value="1"/>
</dbReference>
<dbReference type="InterPro" id="IPR024385">
    <property type="entry name" value="DUF3854"/>
</dbReference>
<proteinExistence type="predicted"/>
<dbReference type="AlphaFoldDB" id="A0AAJ1HS50"/>
<sequence length="494" mass="56355">MTSEIEKSIEILSERYKGRLRISNCYDYDKNGEKIPFLEFAGACCPICGRSHYCMINATGSRVICTKVPNDDKKRLNGWVYEINGEKPISFNSNLAVKQRPKTNPQASAKRSDLLYRIVLSMRPLTDKHRQDLLHRGLSQAVIDSYAGHPGFGSYFTDKTYGKNHHPHDMQLGFAPSKDGKLAFKSRWDFILKKLGLSTELWKGVPGFYLKECRYKNRTIDVTGEAPYFGNNAEGMLVPYYNEFNQIVGFQIRVDHISTQVKVLRYPNKKYYVNIDANGDTNEYAVRVTGPGYYDEDGTIIAQGEFKDGEEINVNFCQGLQRLTFEIKKGGKYFWVSSANQKEGASWSTPVQVAYHRNIAKRKATDQVLIDYIKNPKSVWLTEGGLKAIVAADNLSKNFSSEELDKYGRDVIAVAGVSSYRKFFDKLEALNVRSVTTAYDMDYKENPQVKANYDSLIAELRKRNYHIIRAEWSKEKGLDDALVKKSSFKFIEVN</sequence>
<feature type="domain" description="DUF3854" evidence="1">
    <location>
        <begin position="422"/>
        <end position="486"/>
    </location>
</feature>
<comment type="caution">
    <text evidence="2">The sequence shown here is derived from an EMBL/GenBank/DDBJ whole genome shotgun (WGS) entry which is preliminary data.</text>
</comment>
<organism evidence="2 3">
    <name type="scientific">Limosilactobacillus mucosae</name>
    <name type="common">Lactobacillus mucosae</name>
    <dbReference type="NCBI Taxonomy" id="97478"/>
    <lineage>
        <taxon>Bacteria</taxon>
        <taxon>Bacillati</taxon>
        <taxon>Bacillota</taxon>
        <taxon>Bacilli</taxon>
        <taxon>Lactobacillales</taxon>
        <taxon>Lactobacillaceae</taxon>
        <taxon>Limosilactobacillus</taxon>
    </lineage>
</organism>
<evidence type="ECO:0000259" key="1">
    <source>
        <dbReference type="Pfam" id="PF12965"/>
    </source>
</evidence>
<name>A0AAJ1HS50_LIMMU</name>
<evidence type="ECO:0000313" key="3">
    <source>
        <dbReference type="Proteomes" id="UP001218021"/>
    </source>
</evidence>
<evidence type="ECO:0000313" key="2">
    <source>
        <dbReference type="EMBL" id="MDC2828512.1"/>
    </source>
</evidence>
<accession>A0AAJ1HS50</accession>
<protein>
    <submittedName>
        <fullName evidence="2">DUF3854 domain-containing protein</fullName>
    </submittedName>
</protein>
<gene>
    <name evidence="2" type="ORF">PO158_09485</name>
</gene>
<reference evidence="2" key="1">
    <citation type="submission" date="2023-01" db="EMBL/GenBank/DDBJ databases">
        <title>Genome analysis of 13 Lactobacillus isolated from gut of wild boar.</title>
        <authorList>
            <person name="Papp P."/>
            <person name="Libisch B."/>
            <person name="Nagy T."/>
            <person name="Olasz F."/>
        </authorList>
    </citation>
    <scope>NUCLEOTIDE SEQUENCE</scope>
    <source>
        <strain evidence="2">F108</strain>
    </source>
</reference>
<dbReference type="EMBL" id="JAQOND010000032">
    <property type="protein sequence ID" value="MDC2828512.1"/>
    <property type="molecule type" value="Genomic_DNA"/>
</dbReference>
<dbReference type="Proteomes" id="UP001218021">
    <property type="component" value="Unassembled WGS sequence"/>
</dbReference>